<feature type="transmembrane region" description="Helical" evidence="5">
    <location>
        <begin position="94"/>
        <end position="114"/>
    </location>
</feature>
<evidence type="ECO:0000256" key="2">
    <source>
        <dbReference type="ARBA" id="ARBA00022692"/>
    </source>
</evidence>
<dbReference type="InterPro" id="IPR051533">
    <property type="entry name" value="WaaL-like"/>
</dbReference>
<evidence type="ECO:0000256" key="5">
    <source>
        <dbReference type="SAM" id="Phobius"/>
    </source>
</evidence>
<keyword evidence="4 5" id="KW-0472">Membrane</keyword>
<evidence type="ECO:0000313" key="7">
    <source>
        <dbReference type="EMBL" id="KKQ15235.1"/>
    </source>
</evidence>
<dbReference type="GO" id="GO:0016020">
    <property type="term" value="C:membrane"/>
    <property type="evidence" value="ECO:0007669"/>
    <property type="project" value="UniProtKB-SubCell"/>
</dbReference>
<evidence type="ECO:0000259" key="6">
    <source>
        <dbReference type="Pfam" id="PF04932"/>
    </source>
</evidence>
<feature type="transmembrane region" description="Helical" evidence="5">
    <location>
        <begin position="292"/>
        <end position="310"/>
    </location>
</feature>
<organism evidence="7 8">
    <name type="scientific">Candidatus Daviesbacteria bacterium GW2011_GWA1_36_8</name>
    <dbReference type="NCBI Taxonomy" id="1618417"/>
    <lineage>
        <taxon>Bacteria</taxon>
        <taxon>Candidatus Daviesiibacteriota</taxon>
    </lineage>
</organism>
<evidence type="ECO:0000256" key="3">
    <source>
        <dbReference type="ARBA" id="ARBA00022989"/>
    </source>
</evidence>
<dbReference type="PANTHER" id="PTHR37422">
    <property type="entry name" value="TEICHURONIC ACID BIOSYNTHESIS PROTEIN TUAE"/>
    <property type="match status" value="1"/>
</dbReference>
<feature type="transmembrane region" description="Helical" evidence="5">
    <location>
        <begin position="406"/>
        <end position="434"/>
    </location>
</feature>
<feature type="transmembrane region" description="Helical" evidence="5">
    <location>
        <begin position="472"/>
        <end position="489"/>
    </location>
</feature>
<protein>
    <submittedName>
        <fullName evidence="7">Membrane protein of EXOQ family, involved in exopolysaccharide production</fullName>
    </submittedName>
</protein>
<feature type="transmembrane region" description="Helical" evidence="5">
    <location>
        <begin position="246"/>
        <end position="263"/>
    </location>
</feature>
<feature type="transmembrane region" description="Helical" evidence="5">
    <location>
        <begin position="153"/>
        <end position="169"/>
    </location>
</feature>
<comment type="caution">
    <text evidence="7">The sequence shown here is derived from an EMBL/GenBank/DDBJ whole genome shotgun (WGS) entry which is preliminary data.</text>
</comment>
<dbReference type="Proteomes" id="UP000034448">
    <property type="component" value="Unassembled WGS sequence"/>
</dbReference>
<comment type="subcellular location">
    <subcellularLocation>
        <location evidence="1">Membrane</location>
        <topology evidence="1">Multi-pass membrane protein</topology>
    </subcellularLocation>
</comment>
<dbReference type="Pfam" id="PF04932">
    <property type="entry name" value="Wzy_C"/>
    <property type="match status" value="1"/>
</dbReference>
<dbReference type="PANTHER" id="PTHR37422:SF23">
    <property type="entry name" value="TEICHURONIC ACID BIOSYNTHESIS PROTEIN TUAE"/>
    <property type="match status" value="1"/>
</dbReference>
<feature type="transmembrane region" description="Helical" evidence="5">
    <location>
        <begin position="446"/>
        <end position="466"/>
    </location>
</feature>
<dbReference type="AlphaFoldDB" id="A0A0G0FNC0"/>
<feature type="domain" description="O-antigen ligase-related" evidence="6">
    <location>
        <begin position="275"/>
        <end position="422"/>
    </location>
</feature>
<dbReference type="EMBL" id="LBSJ01000020">
    <property type="protein sequence ID" value="KKQ15235.1"/>
    <property type="molecule type" value="Genomic_DNA"/>
</dbReference>
<evidence type="ECO:0000313" key="8">
    <source>
        <dbReference type="Proteomes" id="UP000034448"/>
    </source>
</evidence>
<feature type="transmembrane region" description="Helical" evidence="5">
    <location>
        <begin position="60"/>
        <end position="79"/>
    </location>
</feature>
<name>A0A0G0FNC0_9BACT</name>
<feature type="transmembrane region" description="Helical" evidence="5">
    <location>
        <begin position="181"/>
        <end position="203"/>
    </location>
</feature>
<accession>A0A0G0FNC0</accession>
<dbReference type="InterPro" id="IPR007016">
    <property type="entry name" value="O-antigen_ligase-rel_domated"/>
</dbReference>
<feature type="transmembrane region" description="Helical" evidence="5">
    <location>
        <begin position="322"/>
        <end position="341"/>
    </location>
</feature>
<feature type="transmembrane region" description="Helical" evidence="5">
    <location>
        <begin position="126"/>
        <end position="147"/>
    </location>
</feature>
<proteinExistence type="predicted"/>
<evidence type="ECO:0000256" key="1">
    <source>
        <dbReference type="ARBA" id="ARBA00004141"/>
    </source>
</evidence>
<evidence type="ECO:0000256" key="4">
    <source>
        <dbReference type="ARBA" id="ARBA00023136"/>
    </source>
</evidence>
<reference evidence="7 8" key="1">
    <citation type="journal article" date="2015" name="Nature">
        <title>rRNA introns, odd ribosomes, and small enigmatic genomes across a large radiation of phyla.</title>
        <authorList>
            <person name="Brown C.T."/>
            <person name="Hug L.A."/>
            <person name="Thomas B.C."/>
            <person name="Sharon I."/>
            <person name="Castelle C.J."/>
            <person name="Singh A."/>
            <person name="Wilkins M.J."/>
            <person name="Williams K.H."/>
            <person name="Banfield J.F."/>
        </authorList>
    </citation>
    <scope>NUCLEOTIDE SEQUENCE [LARGE SCALE GENOMIC DNA]</scope>
</reference>
<feature type="transmembrane region" description="Helical" evidence="5">
    <location>
        <begin position="270"/>
        <end position="286"/>
    </location>
</feature>
<sequence length="502" mass="57262">MIRILLGFFFRRSIVFDKVLGGSSDSFFLNYFFEIICRVSRIFERYQYKSFFLKKDLKKFTIFLFIVTLPIVFGSQIQLSNLSSNRIDLSQRQFGIIIFSLSNLLLFPLFFYAIRDSVRAKRTRILNLEIFLFLYLLISLTSAIISVDFKSSFVWLLKLTFSFSIYFIFSRITFKLSDLKIILLSFLTIILVEGLVVGSQAAAGSITGVFPQGIERFESASLDIAIPFMNANYFRVIGTFSHPNNLANYLSIILPILCFGAIAQKGFLKKLYYISVIICGAGIVLSLSRWGIVTGIFALLLVFALFLKFLNKEQFNFSFLRYILIIAVLFIIIIFTNQSLIRRFLNLSVSDGSLLTRIELTNQALYMIEQNPLFGVGSGAFTYYFINEDVTSINVSRSFLAPVHNFYLLIASETGLISLYLILIFFILLSYFFLKRINSLEKLEKLLALGIFASILTFLFNGLATMTSFTDRTGFLLSLLIGLLVNILYHSSPVSKFPKPSH</sequence>
<gene>
    <name evidence="7" type="ORF">US28_C0020G0015</name>
</gene>
<keyword evidence="2 5" id="KW-0812">Transmembrane</keyword>
<keyword evidence="3 5" id="KW-1133">Transmembrane helix</keyword>